<protein>
    <submittedName>
        <fullName evidence="2">Uncharacterized protein</fullName>
    </submittedName>
</protein>
<feature type="non-terminal residue" evidence="2">
    <location>
        <position position="1"/>
    </location>
</feature>
<reference evidence="2" key="1">
    <citation type="submission" date="2020-02" db="EMBL/GenBank/DDBJ databases">
        <authorList>
            <person name="Meier V. D."/>
        </authorList>
    </citation>
    <scope>NUCLEOTIDE SEQUENCE</scope>
    <source>
        <strain evidence="2">AVDCRST_MAG59</strain>
    </source>
</reference>
<dbReference type="AlphaFoldDB" id="A0A6J4U546"/>
<organism evidence="2">
    <name type="scientific">uncultured Thermomicrobiales bacterium</name>
    <dbReference type="NCBI Taxonomy" id="1645740"/>
    <lineage>
        <taxon>Bacteria</taxon>
        <taxon>Pseudomonadati</taxon>
        <taxon>Thermomicrobiota</taxon>
        <taxon>Thermomicrobia</taxon>
        <taxon>Thermomicrobiales</taxon>
        <taxon>environmental samples</taxon>
    </lineage>
</organism>
<feature type="region of interest" description="Disordered" evidence="1">
    <location>
        <begin position="40"/>
        <end position="73"/>
    </location>
</feature>
<name>A0A6J4U546_9BACT</name>
<feature type="non-terminal residue" evidence="2">
    <location>
        <position position="73"/>
    </location>
</feature>
<accession>A0A6J4U546</accession>
<dbReference type="EMBL" id="CADCWF010000037">
    <property type="protein sequence ID" value="CAA9540176.1"/>
    <property type="molecule type" value="Genomic_DNA"/>
</dbReference>
<sequence>CRTHPSPWLPGSTKASAWRRFDASSAPGTVSIWPAVTSSVVAPPPRRSVHASSNWSSRPTTRSGLPPAPTSIA</sequence>
<evidence type="ECO:0000256" key="1">
    <source>
        <dbReference type="SAM" id="MobiDB-lite"/>
    </source>
</evidence>
<gene>
    <name evidence="2" type="ORF">AVDCRST_MAG59-721</name>
</gene>
<evidence type="ECO:0000313" key="2">
    <source>
        <dbReference type="EMBL" id="CAA9540176.1"/>
    </source>
</evidence>
<proteinExistence type="predicted"/>
<feature type="compositionally biased region" description="Polar residues" evidence="1">
    <location>
        <begin position="50"/>
        <end position="63"/>
    </location>
</feature>